<protein>
    <recommendedName>
        <fullName evidence="1">Helix-turn-helix domain-containing protein</fullName>
    </recommendedName>
</protein>
<dbReference type="GO" id="GO:0003677">
    <property type="term" value="F:DNA binding"/>
    <property type="evidence" value="ECO:0007669"/>
    <property type="project" value="InterPro"/>
</dbReference>
<comment type="caution">
    <text evidence="2">The sequence shown here is derived from an EMBL/GenBank/DDBJ whole genome shotgun (WGS) entry which is preliminary data.</text>
</comment>
<dbReference type="InterPro" id="IPR041657">
    <property type="entry name" value="HTH_17"/>
</dbReference>
<sequence>MSRKYKACTDWSKLELFMSIEDVCNLFKITRPTVFNWCKLGILKPIKLGNLVRFKKEDLMNIGTEDNP</sequence>
<name>A0A645DMS5_9ZZZZ</name>
<dbReference type="InterPro" id="IPR009061">
    <property type="entry name" value="DNA-bd_dom_put_sf"/>
</dbReference>
<dbReference type="Pfam" id="PF12728">
    <property type="entry name" value="HTH_17"/>
    <property type="match status" value="1"/>
</dbReference>
<proteinExistence type="predicted"/>
<feature type="domain" description="Helix-turn-helix" evidence="1">
    <location>
        <begin position="17"/>
        <end position="60"/>
    </location>
</feature>
<dbReference type="NCBIfam" id="TIGR01764">
    <property type="entry name" value="excise"/>
    <property type="match status" value="1"/>
</dbReference>
<evidence type="ECO:0000313" key="2">
    <source>
        <dbReference type="EMBL" id="MPM90561.1"/>
    </source>
</evidence>
<gene>
    <name evidence="2" type="ORF">SDC9_137682</name>
</gene>
<dbReference type="SUPFAM" id="SSF46955">
    <property type="entry name" value="Putative DNA-binding domain"/>
    <property type="match status" value="1"/>
</dbReference>
<dbReference type="InterPro" id="IPR010093">
    <property type="entry name" value="SinI_DNA-bd"/>
</dbReference>
<organism evidence="2">
    <name type="scientific">bioreactor metagenome</name>
    <dbReference type="NCBI Taxonomy" id="1076179"/>
    <lineage>
        <taxon>unclassified sequences</taxon>
        <taxon>metagenomes</taxon>
        <taxon>ecological metagenomes</taxon>
    </lineage>
</organism>
<reference evidence="2" key="1">
    <citation type="submission" date="2019-08" db="EMBL/GenBank/DDBJ databases">
        <authorList>
            <person name="Kucharzyk K."/>
            <person name="Murdoch R.W."/>
            <person name="Higgins S."/>
            <person name="Loffler F."/>
        </authorList>
    </citation>
    <scope>NUCLEOTIDE SEQUENCE</scope>
</reference>
<accession>A0A645DMS5</accession>
<dbReference type="EMBL" id="VSSQ01037780">
    <property type="protein sequence ID" value="MPM90561.1"/>
    <property type="molecule type" value="Genomic_DNA"/>
</dbReference>
<dbReference type="AlphaFoldDB" id="A0A645DMS5"/>
<evidence type="ECO:0000259" key="1">
    <source>
        <dbReference type="Pfam" id="PF12728"/>
    </source>
</evidence>